<protein>
    <submittedName>
        <fullName evidence="1">Uncharacterized protein</fullName>
    </submittedName>
</protein>
<dbReference type="InterPro" id="IPR007750">
    <property type="entry name" value="DUF674"/>
</dbReference>
<proteinExistence type="predicted"/>
<dbReference type="PANTHER" id="PTHR33103">
    <property type="entry name" value="OS01G0153900 PROTEIN"/>
    <property type="match status" value="1"/>
</dbReference>
<name>A0ABD3GJA4_9MARC</name>
<organism evidence="1 2">
    <name type="scientific">Riccia sorocarpa</name>
    <dbReference type="NCBI Taxonomy" id="122646"/>
    <lineage>
        <taxon>Eukaryota</taxon>
        <taxon>Viridiplantae</taxon>
        <taxon>Streptophyta</taxon>
        <taxon>Embryophyta</taxon>
        <taxon>Marchantiophyta</taxon>
        <taxon>Marchantiopsida</taxon>
        <taxon>Marchantiidae</taxon>
        <taxon>Marchantiales</taxon>
        <taxon>Ricciaceae</taxon>
        <taxon>Riccia</taxon>
    </lineage>
</organism>
<dbReference type="EMBL" id="JBJQOH010000007">
    <property type="protein sequence ID" value="KAL3678509.1"/>
    <property type="molecule type" value="Genomic_DNA"/>
</dbReference>
<accession>A0ABD3GJA4</accession>
<keyword evidence="2" id="KW-1185">Reference proteome</keyword>
<gene>
    <name evidence="1" type="ORF">R1sor_021465</name>
</gene>
<evidence type="ECO:0000313" key="2">
    <source>
        <dbReference type="Proteomes" id="UP001633002"/>
    </source>
</evidence>
<dbReference type="Proteomes" id="UP001633002">
    <property type="component" value="Unassembled WGS sequence"/>
</dbReference>
<dbReference type="PANTHER" id="PTHR33103:SF19">
    <property type="entry name" value="OS09G0544700 PROTEIN"/>
    <property type="match status" value="1"/>
</dbReference>
<sequence>MNGKSSEAEVPTPFKLQVKVVRSRKSKSVLYLECGKDLVNILLRVLTKPLRELLKLLSDAGLSSEMKNGVFNLYANCSTMDTSTLSVDKRVLLGPSDVSFQNYFVLEYPRCRRRGCPNLCQNSCSYFCRDCQEAKICKCLNCGMKGKSPRSSETCVHCGHKFKKSQTFEYKTEAKPGRCSTVSSYNQCVQNPTTRGYVRGNVVYMVKEDLSISRSEALNNLVLQQVENFGELEAKEISVGEKEVLLLVRATLSSKTPLTDVFGPLV</sequence>
<dbReference type="AlphaFoldDB" id="A0ABD3GJA4"/>
<reference evidence="1 2" key="1">
    <citation type="submission" date="2024-09" db="EMBL/GenBank/DDBJ databases">
        <title>Chromosome-scale assembly of Riccia sorocarpa.</title>
        <authorList>
            <person name="Paukszto L."/>
        </authorList>
    </citation>
    <scope>NUCLEOTIDE SEQUENCE [LARGE SCALE GENOMIC DNA]</scope>
    <source>
        <strain evidence="1">LP-2024</strain>
        <tissue evidence="1">Aerial parts of the thallus</tissue>
    </source>
</reference>
<comment type="caution">
    <text evidence="1">The sequence shown here is derived from an EMBL/GenBank/DDBJ whole genome shotgun (WGS) entry which is preliminary data.</text>
</comment>
<dbReference type="Pfam" id="PF05056">
    <property type="entry name" value="DUF674"/>
    <property type="match status" value="1"/>
</dbReference>
<evidence type="ECO:0000313" key="1">
    <source>
        <dbReference type="EMBL" id="KAL3678509.1"/>
    </source>
</evidence>